<dbReference type="Pfam" id="PF00665">
    <property type="entry name" value="rve"/>
    <property type="match status" value="1"/>
</dbReference>
<gene>
    <name evidence="4" type="ORF">H7344_20155</name>
</gene>
<keyword evidence="5" id="KW-1185">Reference proteome</keyword>
<dbReference type="NCBIfam" id="NF033563">
    <property type="entry name" value="transpos_IS30"/>
    <property type="match status" value="1"/>
</dbReference>
<evidence type="ECO:0000256" key="2">
    <source>
        <dbReference type="SAM" id="MobiDB-lite"/>
    </source>
</evidence>
<evidence type="ECO:0000313" key="4">
    <source>
        <dbReference type="EMBL" id="MBC2962605.1"/>
    </source>
</evidence>
<feature type="region of interest" description="Disordered" evidence="2">
    <location>
        <begin position="49"/>
        <end position="79"/>
    </location>
</feature>
<dbReference type="InterPro" id="IPR036397">
    <property type="entry name" value="RNaseH_sf"/>
</dbReference>
<proteinExistence type="predicted"/>
<evidence type="ECO:0000259" key="3">
    <source>
        <dbReference type="PROSITE" id="PS50994"/>
    </source>
</evidence>
<evidence type="ECO:0000313" key="5">
    <source>
        <dbReference type="Proteomes" id="UP000604001"/>
    </source>
</evidence>
<feature type="domain" description="Integrase catalytic" evidence="3">
    <location>
        <begin position="169"/>
        <end position="332"/>
    </location>
</feature>
<sequence length="344" mass="39271">MERLDEPSGRYLSPREREEIAILHAQRLGPSEIGRRIGRPRCTISRELARNRNTDGSYRASTAQRRTEARARRPKPGKLASNPLLLAAVRARLAKNWSPEQISHDLAVSFPDQPEMRCCHETIYRSIYVQSRGELKRELARHLRTQRAGRKPQNRPERRKGRLVDPISISERPAEAADRAVPGHWEGDLILGKAGGSAIGTLVERSTRYVMLVHLPKRRTAADFAEALVPVLRTLPQHLRRSLTWDQGKEMALHKQIAFDADIDLYFCDPRSPWQRGSNENTNGLLRQYFPRDVSLRQFSPADLTHVATELNNRPRKTLDWATPAERFEELLCGHEIKRGATTA</sequence>
<keyword evidence="1" id="KW-0233">DNA recombination</keyword>
<organism evidence="4 5">
    <name type="scientific">Nocardioides deserti</name>
    <dbReference type="NCBI Taxonomy" id="1588644"/>
    <lineage>
        <taxon>Bacteria</taxon>
        <taxon>Bacillati</taxon>
        <taxon>Actinomycetota</taxon>
        <taxon>Actinomycetes</taxon>
        <taxon>Propionibacteriales</taxon>
        <taxon>Nocardioidaceae</taxon>
        <taxon>Nocardioides</taxon>
    </lineage>
</organism>
<dbReference type="EMBL" id="JACMYC010000038">
    <property type="protein sequence ID" value="MBC2962605.1"/>
    <property type="molecule type" value="Genomic_DNA"/>
</dbReference>
<name>A0ABR6UE90_9ACTN</name>
<dbReference type="SUPFAM" id="SSF53098">
    <property type="entry name" value="Ribonuclease H-like"/>
    <property type="match status" value="1"/>
</dbReference>
<dbReference type="PANTHER" id="PTHR10948">
    <property type="entry name" value="TRANSPOSASE"/>
    <property type="match status" value="1"/>
</dbReference>
<dbReference type="PROSITE" id="PS50994">
    <property type="entry name" value="INTEGRASE"/>
    <property type="match status" value="1"/>
</dbReference>
<comment type="caution">
    <text evidence="4">The sequence shown here is derived from an EMBL/GenBank/DDBJ whole genome shotgun (WGS) entry which is preliminary data.</text>
</comment>
<protein>
    <submittedName>
        <fullName evidence="4">IS30 family transposase</fullName>
    </submittedName>
</protein>
<evidence type="ECO:0000256" key="1">
    <source>
        <dbReference type="ARBA" id="ARBA00023172"/>
    </source>
</evidence>
<dbReference type="InterPro" id="IPR025246">
    <property type="entry name" value="IS30-like_HTH"/>
</dbReference>
<dbReference type="InterPro" id="IPR012337">
    <property type="entry name" value="RNaseH-like_sf"/>
</dbReference>
<dbReference type="PANTHER" id="PTHR10948:SF23">
    <property type="entry name" value="TRANSPOSASE INSI FOR INSERTION SEQUENCE ELEMENT IS30A-RELATED"/>
    <property type="match status" value="1"/>
</dbReference>
<dbReference type="InterPro" id="IPR053392">
    <property type="entry name" value="Transposase_IS30-like"/>
</dbReference>
<dbReference type="Gene3D" id="3.30.420.10">
    <property type="entry name" value="Ribonuclease H-like superfamily/Ribonuclease H"/>
    <property type="match status" value="1"/>
</dbReference>
<dbReference type="Proteomes" id="UP000604001">
    <property type="component" value="Unassembled WGS sequence"/>
</dbReference>
<dbReference type="InterPro" id="IPR051917">
    <property type="entry name" value="Transposase-Integrase"/>
</dbReference>
<dbReference type="Pfam" id="PF13936">
    <property type="entry name" value="HTH_38"/>
    <property type="match status" value="1"/>
</dbReference>
<accession>A0ABR6UE90</accession>
<feature type="compositionally biased region" description="Basic residues" evidence="2">
    <location>
        <begin position="142"/>
        <end position="161"/>
    </location>
</feature>
<reference evidence="4 5" key="1">
    <citation type="submission" date="2020-08" db="EMBL/GenBank/DDBJ databases">
        <title>novel species in genus Nocardioides.</title>
        <authorList>
            <person name="Zhang G."/>
        </authorList>
    </citation>
    <scope>NUCLEOTIDE SEQUENCE [LARGE SCALE GENOMIC DNA]</scope>
    <source>
        <strain evidence="4 5">SC8A-24</strain>
    </source>
</reference>
<dbReference type="InterPro" id="IPR001584">
    <property type="entry name" value="Integrase_cat-core"/>
</dbReference>
<feature type="region of interest" description="Disordered" evidence="2">
    <location>
        <begin position="142"/>
        <end position="162"/>
    </location>
</feature>